<protein>
    <submittedName>
        <fullName evidence="5">Dihydrodipicolinate synthase family protein</fullName>
    </submittedName>
    <submittedName>
        <fullName evidence="6">Dihydrodipicolinate synthetase</fullName>
    </submittedName>
</protein>
<evidence type="ECO:0000256" key="2">
    <source>
        <dbReference type="PIRNR" id="PIRNR001365"/>
    </source>
</evidence>
<dbReference type="Proteomes" id="UP000027439">
    <property type="component" value="Unassembled WGS sequence"/>
</dbReference>
<dbReference type="RefSeq" id="WP_035970651.1">
    <property type="nucleotide sequence ID" value="NZ_BMEG01000023.1"/>
</dbReference>
<dbReference type="SMART" id="SM01130">
    <property type="entry name" value="DHDPS"/>
    <property type="match status" value="1"/>
</dbReference>
<dbReference type="Pfam" id="PF00701">
    <property type="entry name" value="DHDPS"/>
    <property type="match status" value="1"/>
</dbReference>
<dbReference type="eggNOG" id="COG0329">
    <property type="taxonomic scope" value="Bacteria"/>
</dbReference>
<accession>A0A069NC03</accession>
<evidence type="ECO:0000256" key="1">
    <source>
        <dbReference type="ARBA" id="ARBA00023239"/>
    </source>
</evidence>
<dbReference type="PIRSF" id="PIRSF001365">
    <property type="entry name" value="DHDPS"/>
    <property type="match status" value="1"/>
</dbReference>
<organism evidence="6 7">
    <name type="scientific">Caballeronia grimmiae</name>
    <dbReference type="NCBI Taxonomy" id="1071679"/>
    <lineage>
        <taxon>Bacteria</taxon>
        <taxon>Pseudomonadati</taxon>
        <taxon>Pseudomonadota</taxon>
        <taxon>Betaproteobacteria</taxon>
        <taxon>Burkholderiales</taxon>
        <taxon>Burkholderiaceae</taxon>
        <taxon>Caballeronia</taxon>
    </lineage>
</organism>
<dbReference type="GO" id="GO:0008840">
    <property type="term" value="F:4-hydroxy-tetrahydrodipicolinate synthase activity"/>
    <property type="evidence" value="ECO:0007669"/>
    <property type="project" value="TreeGrafter"/>
</dbReference>
<feature type="binding site" evidence="4">
    <location>
        <position position="211"/>
    </location>
    <ligand>
        <name>pyruvate</name>
        <dbReference type="ChEBI" id="CHEBI:15361"/>
    </ligand>
</feature>
<dbReference type="InterPro" id="IPR013785">
    <property type="entry name" value="Aldolase_TIM"/>
</dbReference>
<gene>
    <name evidence="6" type="ORF">BG57_29175</name>
    <name evidence="5" type="ORF">GCM10010985_61040</name>
</gene>
<evidence type="ECO:0000313" key="6">
    <source>
        <dbReference type="EMBL" id="KDR25632.1"/>
    </source>
</evidence>
<reference evidence="6 7" key="2">
    <citation type="submission" date="2014-03" db="EMBL/GenBank/DDBJ databases">
        <title>Draft Genome Sequences of Four Burkholderia Strains.</title>
        <authorList>
            <person name="Liu X.Y."/>
            <person name="Li C.X."/>
            <person name="Xu J.H."/>
        </authorList>
    </citation>
    <scope>NUCLEOTIDE SEQUENCE [LARGE SCALE GENOMIC DNA]</scope>
    <source>
        <strain evidence="6 7">R27</strain>
    </source>
</reference>
<feature type="binding site" evidence="4">
    <location>
        <position position="48"/>
    </location>
    <ligand>
        <name>pyruvate</name>
        <dbReference type="ChEBI" id="CHEBI:15361"/>
    </ligand>
</feature>
<evidence type="ECO:0000313" key="7">
    <source>
        <dbReference type="Proteomes" id="UP000027439"/>
    </source>
</evidence>
<keyword evidence="1 2" id="KW-0456">Lyase</keyword>
<dbReference type="Gene3D" id="3.20.20.70">
    <property type="entry name" value="Aldolase class I"/>
    <property type="match status" value="1"/>
</dbReference>
<feature type="active site" description="Schiff-base intermediate with substrate" evidence="3">
    <location>
        <position position="170"/>
    </location>
</feature>
<dbReference type="OrthoDB" id="9816489at2"/>
<feature type="active site" description="Proton donor/acceptor" evidence="3">
    <location>
        <position position="140"/>
    </location>
</feature>
<sequence length="297" mass="32208">MSDCISGVWVPVATPFDEEGSVDYDMFSAHAHWLLSEGVDGLAILGTTSEANSLSVDERLSAMRTLIDMGVEPARLLPGTGSCSITDAVRMTTAAVDAGCPGVLVLPPFYYKGLSDDALFTFYSELIEKVNRDALRIYLYHIPQFSQVGFSIELVRRLVHAFPNVIAGLKDSSGDISNTLAMLEAFPSMHIFPGSEAFLLECLRAGAAGCITASGNANPRAICDLYASWREDTADAKQETVTRFRKIVEQFPLIPGVKALVARRAANASWRHMRTPLQALTGEQEARLADALRASGF</sequence>
<evidence type="ECO:0000256" key="3">
    <source>
        <dbReference type="PIRSR" id="PIRSR001365-1"/>
    </source>
</evidence>
<reference evidence="5" key="4">
    <citation type="submission" date="2024-05" db="EMBL/GenBank/DDBJ databases">
        <authorList>
            <person name="Sun Q."/>
            <person name="Zhou Y."/>
        </authorList>
    </citation>
    <scope>NUCLEOTIDE SEQUENCE</scope>
    <source>
        <strain evidence="5">CGMCC 1.11013</strain>
    </source>
</reference>
<keyword evidence="8" id="KW-1185">Reference proteome</keyword>
<dbReference type="STRING" id="1071679.BG57_29175"/>
<dbReference type="EMBL" id="JFHE01000069">
    <property type="protein sequence ID" value="KDR25632.1"/>
    <property type="molecule type" value="Genomic_DNA"/>
</dbReference>
<name>A0A069NC03_9BURK</name>
<reference evidence="5" key="1">
    <citation type="journal article" date="2014" name="Int. J. Syst. Evol. Microbiol.">
        <title>Complete genome of a new Firmicutes species belonging to the dominant human colonic microbiota ('Ruminococcus bicirculans') reveals two chromosomes and a selective capacity to utilize plant glucans.</title>
        <authorList>
            <consortium name="NISC Comparative Sequencing Program"/>
            <person name="Wegmann U."/>
            <person name="Louis P."/>
            <person name="Goesmann A."/>
            <person name="Henrissat B."/>
            <person name="Duncan S.H."/>
            <person name="Flint H.J."/>
        </authorList>
    </citation>
    <scope>NUCLEOTIDE SEQUENCE</scope>
    <source>
        <strain evidence="5">CGMCC 1.11013</strain>
    </source>
</reference>
<evidence type="ECO:0000313" key="5">
    <source>
        <dbReference type="EMBL" id="GGD98078.1"/>
    </source>
</evidence>
<evidence type="ECO:0000313" key="8">
    <source>
        <dbReference type="Proteomes" id="UP000597138"/>
    </source>
</evidence>
<dbReference type="CDD" id="cd00408">
    <property type="entry name" value="DHDPS-like"/>
    <property type="match status" value="1"/>
</dbReference>
<comment type="caution">
    <text evidence="6">The sequence shown here is derived from an EMBL/GenBank/DDBJ whole genome shotgun (WGS) entry which is preliminary data.</text>
</comment>
<dbReference type="PANTHER" id="PTHR12128">
    <property type="entry name" value="DIHYDRODIPICOLINATE SYNTHASE"/>
    <property type="match status" value="1"/>
</dbReference>
<proteinExistence type="inferred from homology"/>
<dbReference type="PRINTS" id="PR00146">
    <property type="entry name" value="DHPICSNTHASE"/>
</dbReference>
<comment type="similarity">
    <text evidence="2">Belongs to the DapA family.</text>
</comment>
<reference evidence="8" key="3">
    <citation type="journal article" date="2019" name="Int. J. Syst. Evol. Microbiol.">
        <title>The Global Catalogue of Microorganisms (GCM) 10K type strain sequencing project: providing services to taxonomists for standard genome sequencing and annotation.</title>
        <authorList>
            <consortium name="The Broad Institute Genomics Platform"/>
            <consortium name="The Broad Institute Genome Sequencing Center for Infectious Disease"/>
            <person name="Wu L."/>
            <person name="Ma J."/>
        </authorList>
    </citation>
    <scope>NUCLEOTIDE SEQUENCE [LARGE SCALE GENOMIC DNA]</scope>
    <source>
        <strain evidence="8">CGMCC 1.11013</strain>
    </source>
</reference>
<evidence type="ECO:0000256" key="4">
    <source>
        <dbReference type="PIRSR" id="PIRSR001365-2"/>
    </source>
</evidence>
<dbReference type="EMBL" id="BMEG01000023">
    <property type="protein sequence ID" value="GGD98078.1"/>
    <property type="molecule type" value="Genomic_DNA"/>
</dbReference>
<dbReference type="InterPro" id="IPR002220">
    <property type="entry name" value="DapA-like"/>
</dbReference>
<dbReference type="PANTHER" id="PTHR12128:SF67">
    <property type="entry name" value="BLR3884 PROTEIN"/>
    <property type="match status" value="1"/>
</dbReference>
<dbReference type="SUPFAM" id="SSF51569">
    <property type="entry name" value="Aldolase"/>
    <property type="match status" value="1"/>
</dbReference>
<dbReference type="Proteomes" id="UP000597138">
    <property type="component" value="Unassembled WGS sequence"/>
</dbReference>
<dbReference type="AlphaFoldDB" id="A0A069NC03"/>